<dbReference type="GO" id="GO:0000976">
    <property type="term" value="F:transcription cis-regulatory region binding"/>
    <property type="evidence" value="ECO:0007669"/>
    <property type="project" value="TreeGrafter"/>
</dbReference>
<dbReference type="SMART" id="SM00354">
    <property type="entry name" value="HTH_LACI"/>
    <property type="match status" value="1"/>
</dbReference>
<keyword evidence="3" id="KW-0804">Transcription</keyword>
<dbReference type="Proteomes" id="UP000549616">
    <property type="component" value="Unassembled WGS sequence"/>
</dbReference>
<dbReference type="InterPro" id="IPR028082">
    <property type="entry name" value="Peripla_BP_I"/>
</dbReference>
<gene>
    <name evidence="5" type="ORF">HNR02_004589</name>
</gene>
<accession>A0A853BA23</accession>
<comment type="caution">
    <text evidence="5">The sequence shown here is derived from an EMBL/GenBank/DDBJ whole genome shotgun (WGS) entry which is preliminary data.</text>
</comment>
<dbReference type="SUPFAM" id="SSF53822">
    <property type="entry name" value="Periplasmic binding protein-like I"/>
    <property type="match status" value="1"/>
</dbReference>
<evidence type="ECO:0000256" key="3">
    <source>
        <dbReference type="ARBA" id="ARBA00023163"/>
    </source>
</evidence>
<dbReference type="Pfam" id="PF13377">
    <property type="entry name" value="Peripla_BP_3"/>
    <property type="match status" value="1"/>
</dbReference>
<proteinExistence type="predicted"/>
<dbReference type="PROSITE" id="PS50932">
    <property type="entry name" value="HTH_LACI_2"/>
    <property type="match status" value="1"/>
</dbReference>
<evidence type="ECO:0000313" key="6">
    <source>
        <dbReference type="Proteomes" id="UP000549616"/>
    </source>
</evidence>
<dbReference type="PANTHER" id="PTHR30146:SF138">
    <property type="entry name" value="TRANSCRIPTIONAL REGULATORY PROTEIN"/>
    <property type="match status" value="1"/>
</dbReference>
<reference evidence="5 6" key="1">
    <citation type="submission" date="2020-07" db="EMBL/GenBank/DDBJ databases">
        <title>Sequencing the genomes of 1000 actinobacteria strains.</title>
        <authorList>
            <person name="Klenk H.-P."/>
        </authorList>
    </citation>
    <scope>NUCLEOTIDE SEQUENCE [LARGE SCALE GENOMIC DNA]</scope>
    <source>
        <strain evidence="5 6">DSM 104006</strain>
    </source>
</reference>
<sequence length="351" mass="38273">MADVRTGGKSGRAVGIKDVARELGMSIATVSRAMNARGEVSEATRRLVLETAASLGYSANQSGRSLRRGRTGTVALVMPIQTARTQSGETFFLNVSNGLQETLLGHGLNLVILPFGSAVRQEQFLRDVVDRHVADAYVLADTQRADPRVDYLLAQRVPFVSLGRTRADGYSWLDLDFAGVAERSVRRLAERGHRRIAVATADRDVNSDAEFLRGYRDAVTTLDVDDDDALVVRLPDSRDNGDLLGDRLLAMPDRPTAVVLAQETLAPGLYRSLRGHGVEPGRDLAVIGFRENPVCAHLVPALTCFHVSLEDYGRRLGEIVLERLSAAPPAPTQEVWPMELVPKESDPALPF</sequence>
<dbReference type="InterPro" id="IPR000843">
    <property type="entry name" value="HTH_LacI"/>
</dbReference>
<dbReference type="EMBL" id="JACCFK010000001">
    <property type="protein sequence ID" value="NYI91266.1"/>
    <property type="molecule type" value="Genomic_DNA"/>
</dbReference>
<dbReference type="GO" id="GO:0003700">
    <property type="term" value="F:DNA-binding transcription factor activity"/>
    <property type="evidence" value="ECO:0007669"/>
    <property type="project" value="TreeGrafter"/>
</dbReference>
<dbReference type="SUPFAM" id="SSF47413">
    <property type="entry name" value="lambda repressor-like DNA-binding domains"/>
    <property type="match status" value="1"/>
</dbReference>
<dbReference type="PANTHER" id="PTHR30146">
    <property type="entry name" value="LACI-RELATED TRANSCRIPTIONAL REPRESSOR"/>
    <property type="match status" value="1"/>
</dbReference>
<feature type="domain" description="HTH lacI-type" evidence="4">
    <location>
        <begin position="14"/>
        <end position="68"/>
    </location>
</feature>
<dbReference type="Gene3D" id="1.10.260.40">
    <property type="entry name" value="lambda repressor-like DNA-binding domains"/>
    <property type="match status" value="1"/>
</dbReference>
<evidence type="ECO:0000313" key="5">
    <source>
        <dbReference type="EMBL" id="NYI91266.1"/>
    </source>
</evidence>
<dbReference type="RefSeq" id="WP_179775182.1">
    <property type="nucleotide sequence ID" value="NZ_JACCFK010000001.1"/>
</dbReference>
<organism evidence="5 6">
    <name type="scientific">Amycolatopsis endophytica</name>
    <dbReference type="NCBI Taxonomy" id="860233"/>
    <lineage>
        <taxon>Bacteria</taxon>
        <taxon>Bacillati</taxon>
        <taxon>Actinomycetota</taxon>
        <taxon>Actinomycetes</taxon>
        <taxon>Pseudonocardiales</taxon>
        <taxon>Pseudonocardiaceae</taxon>
        <taxon>Amycolatopsis</taxon>
    </lineage>
</organism>
<keyword evidence="2 5" id="KW-0238">DNA-binding</keyword>
<evidence type="ECO:0000256" key="1">
    <source>
        <dbReference type="ARBA" id="ARBA00023015"/>
    </source>
</evidence>
<evidence type="ECO:0000259" key="4">
    <source>
        <dbReference type="PROSITE" id="PS50932"/>
    </source>
</evidence>
<dbReference type="CDD" id="cd01392">
    <property type="entry name" value="HTH_LacI"/>
    <property type="match status" value="1"/>
</dbReference>
<dbReference type="InterPro" id="IPR010982">
    <property type="entry name" value="Lambda_DNA-bd_dom_sf"/>
</dbReference>
<name>A0A853BA23_9PSEU</name>
<dbReference type="AlphaFoldDB" id="A0A853BA23"/>
<dbReference type="Pfam" id="PF00356">
    <property type="entry name" value="LacI"/>
    <property type="match status" value="1"/>
</dbReference>
<protein>
    <submittedName>
        <fullName evidence="5">DNA-binding LacI/PurR family transcriptional regulator</fullName>
    </submittedName>
</protein>
<keyword evidence="6" id="KW-1185">Reference proteome</keyword>
<evidence type="ECO:0000256" key="2">
    <source>
        <dbReference type="ARBA" id="ARBA00023125"/>
    </source>
</evidence>
<dbReference type="Gene3D" id="3.40.50.2300">
    <property type="match status" value="2"/>
</dbReference>
<dbReference type="InterPro" id="IPR046335">
    <property type="entry name" value="LacI/GalR-like_sensor"/>
</dbReference>
<keyword evidence="1" id="KW-0805">Transcription regulation</keyword>